<evidence type="ECO:0000256" key="3">
    <source>
        <dbReference type="ARBA" id="ARBA00022553"/>
    </source>
</evidence>
<dbReference type="Gene3D" id="1.10.287.130">
    <property type="match status" value="1"/>
</dbReference>
<dbReference type="Gene3D" id="3.40.50.2300">
    <property type="match status" value="1"/>
</dbReference>
<feature type="transmembrane region" description="Helical" evidence="7">
    <location>
        <begin position="306"/>
        <end position="329"/>
    </location>
</feature>
<dbReference type="EC" id="2.7.13.3" evidence="2"/>
<dbReference type="Pfam" id="PF00512">
    <property type="entry name" value="HisKA"/>
    <property type="match status" value="1"/>
</dbReference>
<dbReference type="Pfam" id="PF00072">
    <property type="entry name" value="Response_reg"/>
    <property type="match status" value="1"/>
</dbReference>
<dbReference type="GO" id="GO:0000155">
    <property type="term" value="F:phosphorelay sensor kinase activity"/>
    <property type="evidence" value="ECO:0007669"/>
    <property type="project" value="InterPro"/>
</dbReference>
<feature type="domain" description="Response regulatory" evidence="10">
    <location>
        <begin position="609"/>
        <end position="723"/>
    </location>
</feature>
<evidence type="ECO:0000256" key="2">
    <source>
        <dbReference type="ARBA" id="ARBA00012438"/>
    </source>
</evidence>
<evidence type="ECO:0000256" key="5">
    <source>
        <dbReference type="PROSITE-ProRule" id="PRU00169"/>
    </source>
</evidence>
<proteinExistence type="predicted"/>
<reference evidence="11 12" key="1">
    <citation type="journal article" date="2012" name="J. Bacteriol.">
        <title>Genome Sequence of the Halotolerant Bacterium Imtechella halotolerans K1T.</title>
        <authorList>
            <person name="Kumar S."/>
            <person name="Vikram S."/>
            <person name="Subramanian S."/>
            <person name="Raghava G.P."/>
            <person name="Pinnaka A.K."/>
        </authorList>
    </citation>
    <scope>NUCLEOTIDE SEQUENCE [LARGE SCALE GENOMIC DNA]</scope>
    <source>
        <strain evidence="11 12">K1</strain>
    </source>
</reference>
<dbReference type="CDD" id="cd17546">
    <property type="entry name" value="REC_hyHK_CKI1_RcsC-like"/>
    <property type="match status" value="1"/>
</dbReference>
<dbReference type="SMART" id="SM00448">
    <property type="entry name" value="REC"/>
    <property type="match status" value="1"/>
</dbReference>
<dbReference type="SUPFAM" id="SSF55874">
    <property type="entry name" value="ATPase domain of HSP90 chaperone/DNA topoisomerase II/histidine kinase"/>
    <property type="match status" value="1"/>
</dbReference>
<evidence type="ECO:0000256" key="6">
    <source>
        <dbReference type="SAM" id="Coils"/>
    </source>
</evidence>
<dbReference type="PATRIC" id="fig|946077.3.peg.2265"/>
<evidence type="ECO:0000259" key="10">
    <source>
        <dbReference type="PROSITE" id="PS50110"/>
    </source>
</evidence>
<keyword evidence="11" id="KW-0418">Kinase</keyword>
<dbReference type="EMBL" id="AJJU01000034">
    <property type="protein sequence ID" value="EID72699.1"/>
    <property type="molecule type" value="Genomic_DNA"/>
</dbReference>
<keyword evidence="7" id="KW-0812">Transmembrane</keyword>
<dbReference type="InterPro" id="IPR003594">
    <property type="entry name" value="HATPase_dom"/>
</dbReference>
<dbReference type="eggNOG" id="COG0457">
    <property type="taxonomic scope" value="Bacteria"/>
</dbReference>
<accession>I0W8I3</accession>
<dbReference type="SUPFAM" id="SSF47384">
    <property type="entry name" value="Homodimeric domain of signal transducing histidine kinase"/>
    <property type="match status" value="1"/>
</dbReference>
<protein>
    <recommendedName>
        <fullName evidence="2">histidine kinase</fullName>
        <ecNumber evidence="2">2.7.13.3</ecNumber>
    </recommendedName>
</protein>
<sequence length="728" mass="83813">MLQRFAFFLILIPAVLSAQNDKAVIDSIKKHLKESVKYHTQYQLKESIEEAAKVVDLAHKINNAYYKAQGYNNIGFNYELIKDYENAEINYGKALVNAQQSDSTFLISWLYNNIANVYSEGFRDIDKALFYYQKALTIARELDRPNDELAPTLNIGWTFIDESKPNEAYPFLIDAQKIINELGDKTASVQINFLFGKYHLLRKEYAQADIFFEKATVQGMELNMLVELSDVWLAKSQMYSEMEKPDLAYKALTKHNEYKDKVFNASNLSQLEITKARFSVDEYRRELDKTRREKEFQESLAYKNRIITIVAFITAFIFWVLLVTIFYNYKAKNRLTKLLEQNNKELEAAKDEAEKLSQLKSQFISTVSHELRTPLYGVVGLTSLLLENNKLDTKDQHFLKSLKFSGDYLLNLINDVLQISKIESNKVKIHNTTTNIRNLIDNIVGSFNYQLEHRHNKMHVELDEGLPIMLKLDSVRISQILINLLGNAVKFTSNGNIWLRLKVKSIDGQFVKLGVEIEDDGPGIPEDKQEAIFENFSQIEREKTEYQGTGLGLSIVKKLVSLYGSDIFLESKQGKGSKFFFDLNLEIDHEAEAVEVKQLAEDVPVKNRHILVVEDNKINQIVTQNILEKENFACTIVSNGEAAIKVVEEQEFDLILMDLNMPIMNGYQASKEIRKFNTHTPIVALTASELDEIKVKVLESGINDIIIKPYDNYEFYQTIFRNINASRN</sequence>
<dbReference type="InterPro" id="IPR019734">
    <property type="entry name" value="TPR_rpt"/>
</dbReference>
<dbReference type="Pfam" id="PF13424">
    <property type="entry name" value="TPR_12"/>
    <property type="match status" value="1"/>
</dbReference>
<feature type="coiled-coil region" evidence="6">
    <location>
        <begin position="329"/>
        <end position="366"/>
    </location>
</feature>
<keyword evidence="3 5" id="KW-0597">Phosphoprotein</keyword>
<dbReference type="CDD" id="cd16922">
    <property type="entry name" value="HATPase_EvgS-ArcB-TorS-like"/>
    <property type="match status" value="1"/>
</dbReference>
<name>I0W8I3_9FLAO</name>
<dbReference type="InterPro" id="IPR011990">
    <property type="entry name" value="TPR-like_helical_dom_sf"/>
</dbReference>
<dbReference type="InterPro" id="IPR005467">
    <property type="entry name" value="His_kinase_dom"/>
</dbReference>
<dbReference type="SMART" id="SM00388">
    <property type="entry name" value="HisKA"/>
    <property type="match status" value="1"/>
</dbReference>
<dbReference type="FunFam" id="3.30.565.10:FF:000010">
    <property type="entry name" value="Sensor histidine kinase RcsC"/>
    <property type="match status" value="1"/>
</dbReference>
<dbReference type="OrthoDB" id="4457677at2"/>
<dbReference type="RefSeq" id="WP_008240686.1">
    <property type="nucleotide sequence ID" value="NZ_AJJU01000034.1"/>
</dbReference>
<evidence type="ECO:0000313" key="12">
    <source>
        <dbReference type="Proteomes" id="UP000005938"/>
    </source>
</evidence>
<dbReference type="Pfam" id="PF02518">
    <property type="entry name" value="HATPase_c"/>
    <property type="match status" value="1"/>
</dbReference>
<dbReference type="InterPro" id="IPR004358">
    <property type="entry name" value="Sig_transdc_His_kin-like_C"/>
</dbReference>
<feature type="signal peptide" evidence="8">
    <location>
        <begin position="1"/>
        <end position="18"/>
    </location>
</feature>
<keyword evidence="12" id="KW-1185">Reference proteome</keyword>
<dbReference type="Gene3D" id="3.30.565.10">
    <property type="entry name" value="Histidine kinase-like ATPase, C-terminal domain"/>
    <property type="match status" value="1"/>
</dbReference>
<evidence type="ECO:0000259" key="9">
    <source>
        <dbReference type="PROSITE" id="PS50109"/>
    </source>
</evidence>
<dbReference type="Proteomes" id="UP000005938">
    <property type="component" value="Unassembled WGS sequence"/>
</dbReference>
<dbReference type="InterPro" id="IPR003661">
    <property type="entry name" value="HisK_dim/P_dom"/>
</dbReference>
<dbReference type="Gene3D" id="1.25.40.10">
    <property type="entry name" value="Tetratricopeptide repeat domain"/>
    <property type="match status" value="2"/>
</dbReference>
<feature type="chain" id="PRO_5003634920" description="histidine kinase" evidence="8">
    <location>
        <begin position="19"/>
        <end position="728"/>
    </location>
</feature>
<keyword evidence="6" id="KW-0175">Coiled coil</keyword>
<dbReference type="PANTHER" id="PTHR45339:SF1">
    <property type="entry name" value="HYBRID SIGNAL TRANSDUCTION HISTIDINE KINASE J"/>
    <property type="match status" value="1"/>
</dbReference>
<dbReference type="InterPro" id="IPR011006">
    <property type="entry name" value="CheY-like_superfamily"/>
</dbReference>
<dbReference type="SUPFAM" id="SSF48452">
    <property type="entry name" value="TPR-like"/>
    <property type="match status" value="1"/>
</dbReference>
<comment type="catalytic activity">
    <reaction evidence="1">
        <text>ATP + protein L-histidine = ADP + protein N-phospho-L-histidine.</text>
        <dbReference type="EC" id="2.7.13.3"/>
    </reaction>
</comment>
<evidence type="ECO:0000313" key="11">
    <source>
        <dbReference type="EMBL" id="EID72699.1"/>
    </source>
</evidence>
<evidence type="ECO:0000256" key="4">
    <source>
        <dbReference type="ARBA" id="ARBA00023012"/>
    </source>
</evidence>
<dbReference type="SMART" id="SM00028">
    <property type="entry name" value="TPR"/>
    <property type="match status" value="3"/>
</dbReference>
<keyword evidence="7" id="KW-0472">Membrane</keyword>
<evidence type="ECO:0000256" key="7">
    <source>
        <dbReference type="SAM" id="Phobius"/>
    </source>
</evidence>
<dbReference type="eggNOG" id="COG2205">
    <property type="taxonomic scope" value="Bacteria"/>
</dbReference>
<dbReference type="SUPFAM" id="SSF52172">
    <property type="entry name" value="CheY-like"/>
    <property type="match status" value="1"/>
</dbReference>
<dbReference type="InterPro" id="IPR036097">
    <property type="entry name" value="HisK_dim/P_sf"/>
</dbReference>
<keyword evidence="7" id="KW-1133">Transmembrane helix</keyword>
<gene>
    <name evidence="11" type="ORF">W5A_11239</name>
</gene>
<dbReference type="PRINTS" id="PR00344">
    <property type="entry name" value="BCTRLSENSOR"/>
</dbReference>
<dbReference type="InterPro" id="IPR001789">
    <property type="entry name" value="Sig_transdc_resp-reg_receiver"/>
</dbReference>
<dbReference type="AlphaFoldDB" id="I0W8I3"/>
<organism evidence="11 12">
    <name type="scientific">Imtechella halotolerans K1</name>
    <dbReference type="NCBI Taxonomy" id="946077"/>
    <lineage>
        <taxon>Bacteria</taxon>
        <taxon>Pseudomonadati</taxon>
        <taxon>Bacteroidota</taxon>
        <taxon>Flavobacteriia</taxon>
        <taxon>Flavobacteriales</taxon>
        <taxon>Flavobacteriaceae</taxon>
        <taxon>Imtechella</taxon>
    </lineage>
</organism>
<dbReference type="CDD" id="cd00082">
    <property type="entry name" value="HisKA"/>
    <property type="match status" value="1"/>
</dbReference>
<comment type="caution">
    <text evidence="11">The sequence shown here is derived from an EMBL/GenBank/DDBJ whole genome shotgun (WGS) entry which is preliminary data.</text>
</comment>
<dbReference type="PROSITE" id="PS50109">
    <property type="entry name" value="HIS_KIN"/>
    <property type="match status" value="1"/>
</dbReference>
<feature type="coiled-coil region" evidence="6">
    <location>
        <begin position="273"/>
        <end position="300"/>
    </location>
</feature>
<evidence type="ECO:0000256" key="1">
    <source>
        <dbReference type="ARBA" id="ARBA00000085"/>
    </source>
</evidence>
<feature type="modified residue" description="4-aspartylphosphate" evidence="5">
    <location>
        <position position="658"/>
    </location>
</feature>
<dbReference type="InterPro" id="IPR036890">
    <property type="entry name" value="HATPase_C_sf"/>
</dbReference>
<keyword evidence="11" id="KW-0808">Transferase</keyword>
<keyword evidence="8" id="KW-0732">Signal</keyword>
<evidence type="ECO:0000256" key="8">
    <source>
        <dbReference type="SAM" id="SignalP"/>
    </source>
</evidence>
<dbReference type="STRING" id="946077.W5A_11239"/>
<dbReference type="PANTHER" id="PTHR45339">
    <property type="entry name" value="HYBRID SIGNAL TRANSDUCTION HISTIDINE KINASE J"/>
    <property type="match status" value="1"/>
</dbReference>
<dbReference type="SMART" id="SM00387">
    <property type="entry name" value="HATPase_c"/>
    <property type="match status" value="1"/>
</dbReference>
<feature type="domain" description="Histidine kinase" evidence="9">
    <location>
        <begin position="366"/>
        <end position="587"/>
    </location>
</feature>
<dbReference type="PROSITE" id="PS50110">
    <property type="entry name" value="RESPONSE_REGULATORY"/>
    <property type="match status" value="1"/>
</dbReference>
<keyword evidence="4" id="KW-0902">Two-component regulatory system</keyword>